<dbReference type="PROSITE" id="PS51257">
    <property type="entry name" value="PROKAR_LIPOPROTEIN"/>
    <property type="match status" value="1"/>
</dbReference>
<dbReference type="RefSeq" id="WP_150939277.1">
    <property type="nucleotide sequence ID" value="NZ_WAAT01000044.1"/>
</dbReference>
<reference evidence="1 2" key="1">
    <citation type="submission" date="2019-09" db="EMBL/GenBank/DDBJ databases">
        <authorList>
            <person name="Cao W.R."/>
        </authorList>
    </citation>
    <scope>NUCLEOTIDE SEQUENCE [LARGE SCALE GENOMIC DNA]</scope>
    <source>
        <strain evidence="1 2">B1N29</strain>
    </source>
</reference>
<dbReference type="Proteomes" id="UP000441333">
    <property type="component" value="Unassembled WGS sequence"/>
</dbReference>
<dbReference type="InterPro" id="IPR015943">
    <property type="entry name" value="WD40/YVTN_repeat-like_dom_sf"/>
</dbReference>
<name>A0A6N6MG20_9FLAO</name>
<comment type="caution">
    <text evidence="1">The sequence shown here is derived from an EMBL/GenBank/DDBJ whole genome shotgun (WGS) entry which is preliminary data.</text>
</comment>
<dbReference type="InterPro" id="IPR011047">
    <property type="entry name" value="Quinoprotein_ADH-like_sf"/>
</dbReference>
<keyword evidence="2" id="KW-1185">Reference proteome</keyword>
<evidence type="ECO:0000313" key="2">
    <source>
        <dbReference type="Proteomes" id="UP000441333"/>
    </source>
</evidence>
<sequence>MRFFWIPLLLIVLISCNEANSKRSDLLDYTPKNTSVIIKTGQFNGLKSSIKNNDLLNQLSETSSYKGLEVSLKNLDYFKPSNDFLICFSKDQNDSLQYAVIAKFEKNLFETDSIPNYMEESLTYDKKTITKSTINDATFYSTVIDSTFFASSSKTLVEAVFEQRPADSELKKIYNTTTNDKAFSVILKPENPFIKSIFIQDSLPLNHFTEYIALDVEMHQNNIQFNGITQANDSTESIINSFKGTVPQENQIQHITPSNSDGFLSMTFDSFKTFDTNLQHFRHTDTLIMDTPLFNDVIEIGVIYEDDKRAVVLNSIDVIATNDALLNDQSLTDTYREVKIYDFSQPELFQQKFSPLISFNKATNYCVIDQFFVFTNDKALLQNIISNYQNKTTLAEKDLYKNTKEAISDAASLLQFNNSGALKSILNRNFDASEDYNLPNYNASAIQFIYDTNFAHVNGILQKNKTKIHQNTISEVLNIKLDHQLLNDPQFVKNHITKQLDIVVQDVNNHLYLISNKGKILWKKQLQGPVLGQIEQIDMYKNGRLQLAFATPNHVYVLDRNGNEVKPFPLKFNDKITQPLAVYDYDKRKNYRLLVTQGKNLLMYDARGKSIKGFKFSGAKETIISKPEHFRRSGKDYIVFKTKDKLHILSRTGKTRVKTKTHNSFSEAPVFLYNNNFTTTTDTGDLISTDTRGGVSIKNLNLSKDHSLATTSKTLVAQTENKLTIKDKTTELDFGQYSKPGLFYINNKIYVSTTDIHANKVYLFDSQSELLPNFPVYGNGPMALENIDKDNKLEFVTKGENNSIILYQIN</sequence>
<dbReference type="EMBL" id="WAAT01000044">
    <property type="protein sequence ID" value="KAB1067879.1"/>
    <property type="molecule type" value="Genomic_DNA"/>
</dbReference>
<gene>
    <name evidence="1" type="ORF">F6U93_09760</name>
</gene>
<evidence type="ECO:0000313" key="1">
    <source>
        <dbReference type="EMBL" id="KAB1067879.1"/>
    </source>
</evidence>
<accession>A0A6N6MG20</accession>
<dbReference type="SUPFAM" id="SSF50998">
    <property type="entry name" value="Quinoprotein alcohol dehydrogenase-like"/>
    <property type="match status" value="1"/>
</dbReference>
<dbReference type="Gene3D" id="2.130.10.10">
    <property type="entry name" value="YVTN repeat-like/Quinoprotein amine dehydrogenase"/>
    <property type="match status" value="1"/>
</dbReference>
<proteinExistence type="predicted"/>
<protein>
    <submittedName>
        <fullName evidence="1">Ribonuclease HII</fullName>
    </submittedName>
</protein>
<organism evidence="1 2">
    <name type="scientific">Pseudotamlana haliotis</name>
    <dbReference type="NCBI Taxonomy" id="2614804"/>
    <lineage>
        <taxon>Bacteria</taxon>
        <taxon>Pseudomonadati</taxon>
        <taxon>Bacteroidota</taxon>
        <taxon>Flavobacteriia</taxon>
        <taxon>Flavobacteriales</taxon>
        <taxon>Flavobacteriaceae</taxon>
        <taxon>Pseudotamlana</taxon>
    </lineage>
</organism>
<dbReference type="AlphaFoldDB" id="A0A6N6MG20"/>